<dbReference type="AlphaFoldDB" id="A0A074ZSE6"/>
<protein>
    <submittedName>
        <fullName evidence="1">Uncharacterized protein</fullName>
    </submittedName>
</protein>
<dbReference type="RefSeq" id="XP_009178069.1">
    <property type="nucleotide sequence ID" value="XM_009179805.1"/>
</dbReference>
<keyword evidence="2" id="KW-1185">Reference proteome</keyword>
<dbReference type="CTD" id="20326517"/>
<dbReference type="EMBL" id="KL607055">
    <property type="protein sequence ID" value="KER18184.1"/>
    <property type="molecule type" value="Genomic_DNA"/>
</dbReference>
<dbReference type="GeneID" id="20326517"/>
<name>A0A074ZSE6_OPIVI</name>
<gene>
    <name evidence="1" type="ORF">T265_12349</name>
</gene>
<sequence length="101" mass="11812">MAVKPTHLVPVTVRHYRTNRPDLLKGVNRPSHLWWGVDDQNTTRLYEQSKLTDKPTSVKLIGQYEFRSYPYDSMIGGNTRGVIRWSKSRDTLRPGHFEFPL</sequence>
<organism evidence="1 2">
    <name type="scientific">Opisthorchis viverrini</name>
    <name type="common">Southeast Asian liver fluke</name>
    <dbReference type="NCBI Taxonomy" id="6198"/>
    <lineage>
        <taxon>Eukaryota</taxon>
        <taxon>Metazoa</taxon>
        <taxon>Spiralia</taxon>
        <taxon>Lophotrochozoa</taxon>
        <taxon>Platyhelminthes</taxon>
        <taxon>Trematoda</taxon>
        <taxon>Digenea</taxon>
        <taxon>Opisthorchiida</taxon>
        <taxon>Opisthorchiata</taxon>
        <taxon>Opisthorchiidae</taxon>
        <taxon>Opisthorchis</taxon>
    </lineage>
</organism>
<dbReference type="KEGG" id="ovi:T265_12349"/>
<accession>A0A074ZSE6</accession>
<reference evidence="1 2" key="1">
    <citation type="submission" date="2013-11" db="EMBL/GenBank/DDBJ databases">
        <title>Opisthorchis viverrini - life in the bile duct.</title>
        <authorList>
            <person name="Young N.D."/>
            <person name="Nagarajan N."/>
            <person name="Lin S.J."/>
            <person name="Korhonen P.K."/>
            <person name="Jex A.R."/>
            <person name="Hall R.S."/>
            <person name="Safavi-Hemami H."/>
            <person name="Kaewkong W."/>
            <person name="Bertrand D."/>
            <person name="Gao S."/>
            <person name="Seet Q."/>
            <person name="Wongkham S."/>
            <person name="Teh B.T."/>
            <person name="Wongkham C."/>
            <person name="Intapan P.M."/>
            <person name="Maleewong W."/>
            <person name="Yang X."/>
            <person name="Hu M."/>
            <person name="Wang Z."/>
            <person name="Hofmann A."/>
            <person name="Sternberg P.W."/>
            <person name="Tan P."/>
            <person name="Wang J."/>
            <person name="Gasser R.B."/>
        </authorList>
    </citation>
    <scope>NUCLEOTIDE SEQUENCE [LARGE SCALE GENOMIC DNA]</scope>
</reference>
<dbReference type="Proteomes" id="UP000054324">
    <property type="component" value="Unassembled WGS sequence"/>
</dbReference>
<evidence type="ECO:0000313" key="2">
    <source>
        <dbReference type="Proteomes" id="UP000054324"/>
    </source>
</evidence>
<proteinExistence type="predicted"/>
<evidence type="ECO:0000313" key="1">
    <source>
        <dbReference type="EMBL" id="KER18184.1"/>
    </source>
</evidence>